<proteinExistence type="inferred from homology"/>
<dbReference type="GO" id="GO:0004359">
    <property type="term" value="F:glutaminase activity"/>
    <property type="evidence" value="ECO:0007669"/>
    <property type="project" value="InterPro"/>
</dbReference>
<dbReference type="GO" id="GO:0005524">
    <property type="term" value="F:ATP binding"/>
    <property type="evidence" value="ECO:0007669"/>
    <property type="project" value="UniProtKB-KW"/>
</dbReference>
<dbReference type="InterPro" id="IPR014729">
    <property type="entry name" value="Rossmann-like_a/b/a_fold"/>
</dbReference>
<evidence type="ECO:0000256" key="6">
    <source>
        <dbReference type="RuleBase" id="RU003811"/>
    </source>
</evidence>
<evidence type="ECO:0000256" key="4">
    <source>
        <dbReference type="ARBA" id="ARBA00022840"/>
    </source>
</evidence>
<dbReference type="EC" id="6.3.1.5" evidence="7"/>
<dbReference type="CDD" id="cd00553">
    <property type="entry name" value="NAD_synthase"/>
    <property type="match status" value="1"/>
</dbReference>
<evidence type="ECO:0000256" key="5">
    <source>
        <dbReference type="ARBA" id="ARBA00023027"/>
    </source>
</evidence>
<comment type="similarity">
    <text evidence="6">Belongs to the NAD synthetase family.</text>
</comment>
<protein>
    <recommendedName>
        <fullName evidence="7">NH(3)-dependent NAD(+) synthetase</fullName>
        <ecNumber evidence="7">6.3.1.5</ecNumber>
    </recommendedName>
</protein>
<dbReference type="GO" id="GO:0005737">
    <property type="term" value="C:cytoplasm"/>
    <property type="evidence" value="ECO:0007669"/>
    <property type="project" value="InterPro"/>
</dbReference>
<dbReference type="InterPro" id="IPR022310">
    <property type="entry name" value="NAD/GMP_synthase"/>
</dbReference>
<dbReference type="Pfam" id="PF02540">
    <property type="entry name" value="NAD_synthase"/>
    <property type="match status" value="2"/>
</dbReference>
<dbReference type="UniPathway" id="UPA00253">
    <property type="reaction ID" value="UER00333"/>
</dbReference>
<keyword evidence="2 6" id="KW-0436">Ligase</keyword>
<sequence length="321" mass="34875">MTAAPDLFDPASAADHLAEGIRTAITGLGRRGAVVAVSGGVDSGVVAGLCVRALGPKRVMLLRLPERQLSEGSSDLGLELATKLGAPSEEASISPALDGLGYRDLEREAIREVFPDYADDWKHKIVRSPPTGSMIVFSLTVEKPEGTQQTERIPSGAYRKLLAATNMKQRTRKLIEYTWADRLHYAVAGTPNLVEYDQGFFVKGGDGLADLKPIAGLYKSQVFALARFLDLPAGIAGRAPTTETFSLTQSQEEFYYGFPHDQMDVLLWGEQNGIADDVVAEQLGLDEQAVEAGYWEIARRREATEYLHAPAVVIDAQDVRA</sequence>
<evidence type="ECO:0000256" key="2">
    <source>
        <dbReference type="ARBA" id="ARBA00022598"/>
    </source>
</evidence>
<dbReference type="EMBL" id="CADCVT010000185">
    <property type="protein sequence ID" value="CAA9500062.1"/>
    <property type="molecule type" value="Genomic_DNA"/>
</dbReference>
<dbReference type="Gene3D" id="3.40.50.620">
    <property type="entry name" value="HUPs"/>
    <property type="match status" value="1"/>
</dbReference>
<organism evidence="9">
    <name type="scientific">uncultured Solirubrobacteraceae bacterium</name>
    <dbReference type="NCBI Taxonomy" id="1162706"/>
    <lineage>
        <taxon>Bacteria</taxon>
        <taxon>Bacillati</taxon>
        <taxon>Actinomycetota</taxon>
        <taxon>Thermoleophilia</taxon>
        <taxon>Solirubrobacterales</taxon>
        <taxon>Solirubrobacteraceae</taxon>
        <taxon>environmental samples</taxon>
    </lineage>
</organism>
<feature type="domain" description="NAD/GMP synthase" evidence="8">
    <location>
        <begin position="160"/>
        <end position="292"/>
    </location>
</feature>
<name>A0A6J4SJC4_9ACTN</name>
<dbReference type="GO" id="GO:0003952">
    <property type="term" value="F:NAD+ synthase (glutamine-hydrolyzing) activity"/>
    <property type="evidence" value="ECO:0007669"/>
    <property type="project" value="InterPro"/>
</dbReference>
<evidence type="ECO:0000259" key="8">
    <source>
        <dbReference type="Pfam" id="PF02540"/>
    </source>
</evidence>
<keyword evidence="4 6" id="KW-0067">ATP-binding</keyword>
<keyword evidence="3 6" id="KW-0547">Nucleotide-binding</keyword>
<evidence type="ECO:0000256" key="7">
    <source>
        <dbReference type="RuleBase" id="RU003812"/>
    </source>
</evidence>
<evidence type="ECO:0000256" key="3">
    <source>
        <dbReference type="ARBA" id="ARBA00022741"/>
    </source>
</evidence>
<gene>
    <name evidence="9" type="ORF">AVDCRST_MAG85-1695</name>
</gene>
<evidence type="ECO:0000256" key="1">
    <source>
        <dbReference type="ARBA" id="ARBA00004790"/>
    </source>
</evidence>
<dbReference type="GO" id="GO:0009435">
    <property type="term" value="P:NAD+ biosynthetic process"/>
    <property type="evidence" value="ECO:0007669"/>
    <property type="project" value="UniProtKB-UniPathway"/>
</dbReference>
<dbReference type="GO" id="GO:0008795">
    <property type="term" value="F:NAD+ synthase activity"/>
    <property type="evidence" value="ECO:0007669"/>
    <property type="project" value="UniProtKB-EC"/>
</dbReference>
<comment type="pathway">
    <text evidence="1">Cofactor biosynthesis; NAD(+) biosynthesis.</text>
</comment>
<dbReference type="AlphaFoldDB" id="A0A6J4SJC4"/>
<reference evidence="9" key="1">
    <citation type="submission" date="2020-02" db="EMBL/GenBank/DDBJ databases">
        <authorList>
            <person name="Meier V. D."/>
        </authorList>
    </citation>
    <scope>NUCLEOTIDE SEQUENCE</scope>
    <source>
        <strain evidence="9">AVDCRST_MAG85</strain>
    </source>
</reference>
<evidence type="ECO:0000313" key="9">
    <source>
        <dbReference type="EMBL" id="CAA9500062.1"/>
    </source>
</evidence>
<dbReference type="InterPro" id="IPR003694">
    <property type="entry name" value="NAD_synthase"/>
</dbReference>
<accession>A0A6J4SJC4</accession>
<dbReference type="SUPFAM" id="SSF52402">
    <property type="entry name" value="Adenine nucleotide alpha hydrolases-like"/>
    <property type="match status" value="1"/>
</dbReference>
<dbReference type="PANTHER" id="PTHR23090:SF9">
    <property type="entry name" value="GLUTAMINE-DEPENDENT NAD(+) SYNTHETASE"/>
    <property type="match status" value="1"/>
</dbReference>
<dbReference type="PANTHER" id="PTHR23090">
    <property type="entry name" value="NH 3 /GLUTAMINE-DEPENDENT NAD + SYNTHETASE"/>
    <property type="match status" value="1"/>
</dbReference>
<feature type="domain" description="NAD/GMP synthase" evidence="8">
    <location>
        <begin position="17"/>
        <end position="98"/>
    </location>
</feature>
<comment type="catalytic activity">
    <reaction evidence="7">
        <text>deamido-NAD(+) + NH4(+) + ATP = AMP + diphosphate + NAD(+) + H(+)</text>
        <dbReference type="Rhea" id="RHEA:21188"/>
        <dbReference type="ChEBI" id="CHEBI:15378"/>
        <dbReference type="ChEBI" id="CHEBI:28938"/>
        <dbReference type="ChEBI" id="CHEBI:30616"/>
        <dbReference type="ChEBI" id="CHEBI:33019"/>
        <dbReference type="ChEBI" id="CHEBI:57540"/>
        <dbReference type="ChEBI" id="CHEBI:58437"/>
        <dbReference type="ChEBI" id="CHEBI:456215"/>
        <dbReference type="EC" id="6.3.1.5"/>
    </reaction>
</comment>
<keyword evidence="5 6" id="KW-0520">NAD</keyword>
<dbReference type="NCBIfam" id="TIGR00552">
    <property type="entry name" value="nadE"/>
    <property type="match status" value="1"/>
</dbReference>
<dbReference type="NCBIfam" id="NF002048">
    <property type="entry name" value="PRK00876.1"/>
    <property type="match status" value="1"/>
</dbReference>